<dbReference type="RefSeq" id="WP_268310143.1">
    <property type="nucleotide sequence ID" value="NZ_JALAXJ010000017.1"/>
</dbReference>
<evidence type="ECO:0000313" key="3">
    <source>
        <dbReference type="Proteomes" id="UP001066278"/>
    </source>
</evidence>
<dbReference type="Pfam" id="PF03235">
    <property type="entry name" value="GmrSD_N"/>
    <property type="match status" value="1"/>
</dbReference>
<proteinExistence type="predicted"/>
<evidence type="ECO:0000313" key="2">
    <source>
        <dbReference type="EMBL" id="MCY9230756.1"/>
    </source>
</evidence>
<dbReference type="AlphaFoldDB" id="A0A9Q4HVD2"/>
<dbReference type="PANTHER" id="PTHR39639:SF1">
    <property type="entry name" value="DUF262 DOMAIN-CONTAINING PROTEIN"/>
    <property type="match status" value="1"/>
</dbReference>
<gene>
    <name evidence="2" type="ORF">MOE99_15645</name>
</gene>
<dbReference type="PANTHER" id="PTHR39639">
    <property type="entry name" value="CHROMOSOME 16, WHOLE GENOME SHOTGUN SEQUENCE"/>
    <property type="match status" value="1"/>
</dbReference>
<dbReference type="InterPro" id="IPR004919">
    <property type="entry name" value="GmrSD_N"/>
</dbReference>
<comment type="caution">
    <text evidence="2">The sequence shown here is derived from an EMBL/GenBank/DDBJ whole genome shotgun (WGS) entry which is preliminary data.</text>
</comment>
<dbReference type="EMBL" id="JALAXJ010000017">
    <property type="protein sequence ID" value="MCY9230756.1"/>
    <property type="molecule type" value="Genomic_DNA"/>
</dbReference>
<organism evidence="2 3">
    <name type="scientific">Bacillus inaquosorum</name>
    <dbReference type="NCBI Taxonomy" id="483913"/>
    <lineage>
        <taxon>Bacteria</taxon>
        <taxon>Bacillati</taxon>
        <taxon>Bacillota</taxon>
        <taxon>Bacilli</taxon>
        <taxon>Bacillales</taxon>
        <taxon>Bacillaceae</taxon>
        <taxon>Bacillus</taxon>
    </lineage>
</organism>
<sequence length="399" mass="47091">MSEVNYEDFEKYEEESEEDLKTVPQTFSEAVIWGTDWTVETINSQLIKGNIDLNPKFQRRDAWNGVDKSRLVESLMLGVPVPPIILAEKRDHKGKYIVIDGKQRLLAIRQFCAKEESGFEKLKLKRLQFLTELNGRTIEQIEEDYNYVDYKNQFENQTIRTVVIKNWPNEEFLFTVFLRLNTGSKKLSPQELRQALHPGAFLDFLDDATANSQTFWELLNNNEPDSRMRDVELALRYYAFKNNLESNTGNLKLFLDNTCLLLNDIWEKKEDDIKEDFRNLEKAINLCMDIFGKSAFSRFDGKKYNNRFNRPLFEVFTFYLSNIEIYMAIEKNKENFKKDFENLSTHDVNFNESISSSTKDLSRVEYRFNKVADIISTYTDFPFLKLIKSEGHLRRVMEK</sequence>
<protein>
    <submittedName>
        <fullName evidence="2">DUF262 domain-containing protein</fullName>
    </submittedName>
</protein>
<feature type="domain" description="GmrSD restriction endonucleases N-terminal" evidence="1">
    <location>
        <begin position="46"/>
        <end position="197"/>
    </location>
</feature>
<name>A0A9Q4HVD2_9BACI</name>
<accession>A0A9Q4HVD2</accession>
<evidence type="ECO:0000259" key="1">
    <source>
        <dbReference type="Pfam" id="PF03235"/>
    </source>
</evidence>
<dbReference type="Proteomes" id="UP001066278">
    <property type="component" value="Unassembled WGS sequence"/>
</dbReference>
<reference evidence="2" key="1">
    <citation type="submission" date="2022-02" db="EMBL/GenBank/DDBJ databases">
        <title>Crop Bioprotection Bacillus Genome Sequencing.</title>
        <authorList>
            <person name="Dunlap C."/>
        </authorList>
    </citation>
    <scope>NUCLEOTIDE SEQUENCE</scope>
    <source>
        <strain evidence="2">T20C13</strain>
    </source>
</reference>